<organism evidence="1 2">
    <name type="scientific">Methylocystis iwaonis</name>
    <dbReference type="NCBI Taxonomy" id="2885079"/>
    <lineage>
        <taxon>Bacteria</taxon>
        <taxon>Pseudomonadati</taxon>
        <taxon>Pseudomonadota</taxon>
        <taxon>Alphaproteobacteria</taxon>
        <taxon>Hyphomicrobiales</taxon>
        <taxon>Methylocystaceae</taxon>
        <taxon>Methylocystis</taxon>
    </lineage>
</organism>
<name>A0ABN6VFB6_9HYPH</name>
<dbReference type="EMBL" id="AP027142">
    <property type="protein sequence ID" value="BDV33949.1"/>
    <property type="molecule type" value="Genomic_DNA"/>
</dbReference>
<proteinExistence type="predicted"/>
<evidence type="ECO:0000313" key="2">
    <source>
        <dbReference type="Proteomes" id="UP001317629"/>
    </source>
</evidence>
<sequence length="181" mass="20823">MASMSSLYDSNSTVQLLEQEFAQEAAAIRETADRLPALVLEYVKEKRPGLERFFSEEIQESRRRRRDAHAVIIDFAGSRLVANFGTLATGNFTASIGRIKTRLWELKVDRDSEREALVKREHEMIVQHPKRNDPQLTRSQAERMEEVLHALEKQADQEELSLRPLNTIEEIGEHILQKEAA</sequence>
<evidence type="ECO:0000313" key="1">
    <source>
        <dbReference type="EMBL" id="BDV33949.1"/>
    </source>
</evidence>
<keyword evidence="2" id="KW-1185">Reference proteome</keyword>
<dbReference type="Proteomes" id="UP001317629">
    <property type="component" value="Chromosome"/>
</dbReference>
<protein>
    <submittedName>
        <fullName evidence="1">Uncharacterized protein</fullName>
    </submittedName>
</protein>
<accession>A0ABN6VFB6</accession>
<reference evidence="1 2" key="1">
    <citation type="journal article" date="2023" name="Int. J. Syst. Evol. Microbiol.">
        <title>Methylocystis iwaonis sp. nov., a type II methane-oxidizing bacterium from surface soil of a rice paddy field in Japan, and emended description of the genus Methylocystis (ex Whittenbury et al. 1970) Bowman et al. 1993.</title>
        <authorList>
            <person name="Kaise H."/>
            <person name="Sawadogo J.B."/>
            <person name="Alam M.S."/>
            <person name="Ueno C."/>
            <person name="Dianou D."/>
            <person name="Shinjo R."/>
            <person name="Asakawa S."/>
        </authorList>
    </citation>
    <scope>NUCLEOTIDE SEQUENCE [LARGE SCALE GENOMIC DNA]</scope>
    <source>
        <strain evidence="1 2">SS37A-Re</strain>
    </source>
</reference>
<gene>
    <name evidence="1" type="ORF">SS37A_14780</name>
</gene>